<accession>A0A1T4NDE9</accession>
<dbReference type="RefSeq" id="WP_078693996.1">
    <property type="nucleotide sequence ID" value="NZ_FUWX01000010.1"/>
</dbReference>
<dbReference type="PANTHER" id="PTHR38030">
    <property type="entry name" value="PROTOPORPHYRINOGEN IX DEHYDROGENASE [MENAQUINONE]"/>
    <property type="match status" value="1"/>
</dbReference>
<dbReference type="SUPFAM" id="SSF52218">
    <property type="entry name" value="Flavoproteins"/>
    <property type="match status" value="1"/>
</dbReference>
<sequence length="169" mass="19076">MKKTALIYSSLTGNTKKIGDAIFEIIPGDKSIYSIEEAKELSFEEYDRIIVGFWVDKGHADSRVKKLINRLKNKEIAFFGTLGAEPDSDHGRKVYTKVSELCSKNNNLIGGFLSLGKVSDKLVEMMKKFPLNLIHPLTPERKARIEKASTHPDENDLNDAKNYFISILN</sequence>
<dbReference type="InterPro" id="IPR008254">
    <property type="entry name" value="Flavodoxin/NO_synth"/>
</dbReference>
<dbReference type="GO" id="GO:0070819">
    <property type="term" value="F:menaquinone-dependent protoporphyrinogen oxidase activity"/>
    <property type="evidence" value="ECO:0007669"/>
    <property type="project" value="TreeGrafter"/>
</dbReference>
<evidence type="ECO:0000313" key="3">
    <source>
        <dbReference type="Proteomes" id="UP000191153"/>
    </source>
</evidence>
<reference evidence="2 3" key="1">
    <citation type="submission" date="2017-02" db="EMBL/GenBank/DDBJ databases">
        <authorList>
            <person name="Peterson S.W."/>
        </authorList>
    </citation>
    <scope>NUCLEOTIDE SEQUENCE [LARGE SCALE GENOMIC DNA]</scope>
    <source>
        <strain evidence="2 3">ATCC 700028</strain>
    </source>
</reference>
<dbReference type="Proteomes" id="UP000191153">
    <property type="component" value="Unassembled WGS sequence"/>
</dbReference>
<dbReference type="AlphaFoldDB" id="A0A1T4NDE9"/>
<dbReference type="OrthoDB" id="307208at2"/>
<keyword evidence="3" id="KW-1185">Reference proteome</keyword>
<dbReference type="GO" id="GO:0006783">
    <property type="term" value="P:heme biosynthetic process"/>
    <property type="evidence" value="ECO:0007669"/>
    <property type="project" value="TreeGrafter"/>
</dbReference>
<dbReference type="Gene3D" id="3.40.50.360">
    <property type="match status" value="1"/>
</dbReference>
<gene>
    <name evidence="2" type="ORF">SAMN02745174_01508</name>
</gene>
<dbReference type="STRING" id="180163.SAMN02745174_01508"/>
<evidence type="ECO:0000313" key="2">
    <source>
        <dbReference type="EMBL" id="SJZ77254.1"/>
    </source>
</evidence>
<dbReference type="InterPro" id="IPR052200">
    <property type="entry name" value="Protoporphyrinogen_IX_DH"/>
</dbReference>
<proteinExistence type="predicted"/>
<dbReference type="PANTHER" id="PTHR38030:SF2">
    <property type="entry name" value="PROTOPORPHYRINOGEN IX DEHYDROGENASE [QUINONE]"/>
    <property type="match status" value="1"/>
</dbReference>
<feature type="domain" description="Flavodoxin-like" evidence="1">
    <location>
        <begin position="6"/>
        <end position="164"/>
    </location>
</feature>
<organism evidence="2 3">
    <name type="scientific">Cetobacterium ceti</name>
    <dbReference type="NCBI Taxonomy" id="180163"/>
    <lineage>
        <taxon>Bacteria</taxon>
        <taxon>Fusobacteriati</taxon>
        <taxon>Fusobacteriota</taxon>
        <taxon>Fusobacteriia</taxon>
        <taxon>Fusobacteriales</taxon>
        <taxon>Fusobacteriaceae</taxon>
        <taxon>Cetobacterium</taxon>
    </lineage>
</organism>
<dbReference type="InterPro" id="IPR029039">
    <property type="entry name" value="Flavoprotein-like_sf"/>
</dbReference>
<dbReference type="Pfam" id="PF12641">
    <property type="entry name" value="Flavodoxin_3"/>
    <property type="match status" value="1"/>
</dbReference>
<dbReference type="EMBL" id="FUWX01000010">
    <property type="protein sequence ID" value="SJZ77254.1"/>
    <property type="molecule type" value="Genomic_DNA"/>
</dbReference>
<dbReference type="GO" id="GO:0010181">
    <property type="term" value="F:FMN binding"/>
    <property type="evidence" value="ECO:0007669"/>
    <property type="project" value="InterPro"/>
</dbReference>
<evidence type="ECO:0000259" key="1">
    <source>
        <dbReference type="Pfam" id="PF12641"/>
    </source>
</evidence>
<name>A0A1T4NDE9_9FUSO</name>
<protein>
    <submittedName>
        <fullName evidence="2">Flavodoxin</fullName>
    </submittedName>
</protein>